<proteinExistence type="predicted"/>
<dbReference type="Proteomes" id="UP000236740">
    <property type="component" value="Unassembled WGS sequence"/>
</dbReference>
<protein>
    <submittedName>
        <fullName evidence="1">Uncharacterized protein</fullName>
    </submittedName>
</protein>
<gene>
    <name evidence="1" type="ORF">SAMN04488133_2022</name>
</gene>
<sequence>MARLMVRLKEVPVDLVVPVVEQVTTVQTRKVEIPELTVKLLDTFPVVPVETEAGVAKVVAAVEVGEQLPQQRPLL</sequence>
<evidence type="ECO:0000313" key="2">
    <source>
        <dbReference type="Proteomes" id="UP000236740"/>
    </source>
</evidence>
<evidence type="ECO:0000313" key="1">
    <source>
        <dbReference type="EMBL" id="SEG36317.1"/>
    </source>
</evidence>
<organism evidence="1 2">
    <name type="scientific">Halobellus limi</name>
    <dbReference type="NCBI Taxonomy" id="699433"/>
    <lineage>
        <taxon>Archaea</taxon>
        <taxon>Methanobacteriati</taxon>
        <taxon>Methanobacteriota</taxon>
        <taxon>Stenosarchaea group</taxon>
        <taxon>Halobacteria</taxon>
        <taxon>Halobacteriales</taxon>
        <taxon>Haloferacaceae</taxon>
        <taxon>Halobellus</taxon>
    </lineage>
</organism>
<reference evidence="1 2" key="1">
    <citation type="submission" date="2016-10" db="EMBL/GenBank/DDBJ databases">
        <authorList>
            <person name="de Groot N.N."/>
        </authorList>
    </citation>
    <scope>NUCLEOTIDE SEQUENCE [LARGE SCALE GENOMIC DNA]</scope>
    <source>
        <strain evidence="1 2">CGMCC 1.10331</strain>
    </source>
</reference>
<dbReference type="AlphaFoldDB" id="A0A1H5ZL01"/>
<accession>A0A1H5ZL01</accession>
<keyword evidence="2" id="KW-1185">Reference proteome</keyword>
<dbReference type="EMBL" id="FNVN01000002">
    <property type="protein sequence ID" value="SEG36317.1"/>
    <property type="molecule type" value="Genomic_DNA"/>
</dbReference>
<name>A0A1H5ZL01_9EURY</name>